<dbReference type="STRING" id="29139.ENSVURP00010028859"/>
<dbReference type="GeneTree" id="ENSGT01150000290143"/>
<feature type="domain" description="UPAR/Ly6" evidence="1">
    <location>
        <begin position="20"/>
        <end position="99"/>
    </location>
</feature>
<evidence type="ECO:0000313" key="3">
    <source>
        <dbReference type="Proteomes" id="UP000314987"/>
    </source>
</evidence>
<dbReference type="InterPro" id="IPR016054">
    <property type="entry name" value="LY6_UPA_recep-like"/>
</dbReference>
<dbReference type="CDD" id="cd23581">
    <property type="entry name" value="TFP_LU_ECD_mPATE6_like"/>
    <property type="match status" value="1"/>
</dbReference>
<reference evidence="3" key="1">
    <citation type="submission" date="2018-12" db="EMBL/GenBank/DDBJ databases">
        <authorList>
            <person name="Yazar S."/>
        </authorList>
    </citation>
    <scope>NUCLEOTIDE SEQUENCE [LARGE SCALE GENOMIC DNA]</scope>
</reference>
<dbReference type="Ensembl" id="ENSVURT00010032883.1">
    <property type="protein sequence ID" value="ENSVURP00010028859.1"/>
    <property type="gene ID" value="ENSVURG00010022099.1"/>
</dbReference>
<reference evidence="2" key="3">
    <citation type="submission" date="2025-09" db="UniProtKB">
        <authorList>
            <consortium name="Ensembl"/>
        </authorList>
    </citation>
    <scope>IDENTIFICATION</scope>
</reference>
<proteinExistence type="predicted"/>
<dbReference type="OMA" id="DESCMIQ"/>
<name>A0A4X2LTR6_VOMUR</name>
<protein>
    <recommendedName>
        <fullName evidence="1">UPAR/Ly6 domain-containing protein</fullName>
    </recommendedName>
</protein>
<evidence type="ECO:0000313" key="2">
    <source>
        <dbReference type="Ensembl" id="ENSVURP00010028859.1"/>
    </source>
</evidence>
<dbReference type="Pfam" id="PF00021">
    <property type="entry name" value="UPAR_LY6"/>
    <property type="match status" value="1"/>
</dbReference>
<evidence type="ECO:0000259" key="1">
    <source>
        <dbReference type="Pfam" id="PF00021"/>
    </source>
</evidence>
<keyword evidence="3" id="KW-1185">Reference proteome</keyword>
<reference evidence="2" key="2">
    <citation type="submission" date="2025-08" db="UniProtKB">
        <authorList>
            <consortium name="Ensembl"/>
        </authorList>
    </citation>
    <scope>IDENTIFICATION</scope>
</reference>
<sequence length="107" mass="12326">VKSFTNPKARIGLFWLTAGTIQCKQCLFYKDGKCEEAEQTCTLKEDESCMIQTIFFPFITTYEKIQTGCEINCKNSEKSSGTQKTLTYCCKHRNFCNDPFIPRSPLR</sequence>
<organism evidence="2 3">
    <name type="scientific">Vombatus ursinus</name>
    <name type="common">Common wombat</name>
    <dbReference type="NCBI Taxonomy" id="29139"/>
    <lineage>
        <taxon>Eukaryota</taxon>
        <taxon>Metazoa</taxon>
        <taxon>Chordata</taxon>
        <taxon>Craniata</taxon>
        <taxon>Vertebrata</taxon>
        <taxon>Euteleostomi</taxon>
        <taxon>Mammalia</taxon>
        <taxon>Metatheria</taxon>
        <taxon>Diprotodontia</taxon>
        <taxon>Vombatidae</taxon>
        <taxon>Vombatus</taxon>
    </lineage>
</organism>
<accession>A0A4X2LTR6</accession>
<dbReference type="AlphaFoldDB" id="A0A4X2LTR6"/>
<dbReference type="Proteomes" id="UP000314987">
    <property type="component" value="Unassembled WGS sequence"/>
</dbReference>